<feature type="compositionally biased region" description="Polar residues" evidence="1">
    <location>
        <begin position="196"/>
        <end position="210"/>
    </location>
</feature>
<keyword evidence="3" id="KW-1185">Reference proteome</keyword>
<dbReference type="AlphaFoldDB" id="A0A9P6W7I9"/>
<gene>
    <name evidence="2" type="ORF">C6P46_000922</name>
</gene>
<dbReference type="EMBL" id="PUHQ01000012">
    <property type="protein sequence ID" value="KAG0664785.1"/>
    <property type="molecule type" value="Genomic_DNA"/>
</dbReference>
<evidence type="ECO:0000256" key="1">
    <source>
        <dbReference type="SAM" id="MobiDB-lite"/>
    </source>
</evidence>
<dbReference type="OrthoDB" id="2527117at2759"/>
<organism evidence="2 3">
    <name type="scientific">Rhodotorula mucilaginosa</name>
    <name type="common">Yeast</name>
    <name type="synonym">Rhodotorula rubra</name>
    <dbReference type="NCBI Taxonomy" id="5537"/>
    <lineage>
        <taxon>Eukaryota</taxon>
        <taxon>Fungi</taxon>
        <taxon>Dikarya</taxon>
        <taxon>Basidiomycota</taxon>
        <taxon>Pucciniomycotina</taxon>
        <taxon>Microbotryomycetes</taxon>
        <taxon>Sporidiobolales</taxon>
        <taxon>Sporidiobolaceae</taxon>
        <taxon>Rhodotorula</taxon>
    </lineage>
</organism>
<feature type="compositionally biased region" description="Basic and acidic residues" evidence="1">
    <location>
        <begin position="215"/>
        <end position="225"/>
    </location>
</feature>
<feature type="region of interest" description="Disordered" evidence="1">
    <location>
        <begin position="233"/>
        <end position="252"/>
    </location>
</feature>
<evidence type="ECO:0000313" key="3">
    <source>
        <dbReference type="Proteomes" id="UP000777482"/>
    </source>
</evidence>
<name>A0A9P6W7I9_RHOMI</name>
<protein>
    <submittedName>
        <fullName evidence="2">Uncharacterized protein</fullName>
    </submittedName>
</protein>
<feature type="region of interest" description="Disordered" evidence="1">
    <location>
        <begin position="90"/>
        <end position="141"/>
    </location>
</feature>
<dbReference type="Proteomes" id="UP000777482">
    <property type="component" value="Unassembled WGS sequence"/>
</dbReference>
<feature type="compositionally biased region" description="Low complexity" evidence="1">
    <location>
        <begin position="177"/>
        <end position="189"/>
    </location>
</feature>
<proteinExistence type="predicted"/>
<sequence length="405" mass="42395">MSCGTFDMQRSGSADTRHDVVLRGIFIHPDHISAGFCADEASYSSSSESASTISYEDEGSASELSEAALESLALEGDAQDATQDYFAPRAARSTAPMSSGASPMASDSTMSSAWCPSPTSTAATTPTNLSASPSKAMPLTRRPSQMANFGLVSPGLPATFSFAAFGATDADSDAGTPRAALPRAPSPSRCHPYTRVKSSGTAMQRSVSTPVETQRQVEERERRLSAAEDAMDTRAVKMARSKSGASTPSGARTPAEPCFAIATASAPMTRRSSGALVSPLSEVFGPDWGKTLPPAPPLDASKPLTFPDNVARPPLSPLRNARSRSFAGLEQAYEPMSLDAAPEAAFSASMASGPRALRPRSRLSVSFGPLTPILPDSNVAVRADESDADVLSSPVRNRLYRGMSF</sequence>
<accession>A0A9P6W7I9</accession>
<evidence type="ECO:0000313" key="2">
    <source>
        <dbReference type="EMBL" id="KAG0664785.1"/>
    </source>
</evidence>
<reference evidence="2 3" key="1">
    <citation type="submission" date="2020-11" db="EMBL/GenBank/DDBJ databases">
        <title>Kefir isolates.</title>
        <authorList>
            <person name="Marcisauskas S."/>
            <person name="Kim Y."/>
            <person name="Blasche S."/>
        </authorList>
    </citation>
    <scope>NUCLEOTIDE SEQUENCE [LARGE SCALE GENOMIC DNA]</scope>
    <source>
        <strain evidence="2 3">KR</strain>
    </source>
</reference>
<feature type="region of interest" description="Disordered" evidence="1">
    <location>
        <begin position="171"/>
        <end position="225"/>
    </location>
</feature>
<feature type="compositionally biased region" description="Low complexity" evidence="1">
    <location>
        <begin position="93"/>
        <end position="134"/>
    </location>
</feature>
<comment type="caution">
    <text evidence="2">The sequence shown here is derived from an EMBL/GenBank/DDBJ whole genome shotgun (WGS) entry which is preliminary data.</text>
</comment>